<organism evidence="2 3">
    <name type="scientific">Carboxydothermus hydrogenoformans (strain ATCC BAA-161 / DSM 6008 / Z-2901)</name>
    <dbReference type="NCBI Taxonomy" id="246194"/>
    <lineage>
        <taxon>Bacteria</taxon>
        <taxon>Bacillati</taxon>
        <taxon>Bacillota</taxon>
        <taxon>Clostridia</taxon>
        <taxon>Thermoanaerobacterales</taxon>
        <taxon>Thermoanaerobacteraceae</taxon>
        <taxon>Carboxydothermus</taxon>
    </lineage>
</organism>
<dbReference type="EMBL" id="CP000141">
    <property type="protein sequence ID" value="ABB15965.1"/>
    <property type="molecule type" value="Genomic_DNA"/>
</dbReference>
<keyword evidence="1" id="KW-0812">Transmembrane</keyword>
<keyword evidence="1" id="KW-1133">Transmembrane helix</keyword>
<dbReference type="Proteomes" id="UP000002706">
    <property type="component" value="Chromosome"/>
</dbReference>
<dbReference type="HOGENOM" id="CLU_2615504_0_0_9"/>
<evidence type="ECO:0000313" key="3">
    <source>
        <dbReference type="Proteomes" id="UP000002706"/>
    </source>
</evidence>
<accession>Q3AAX9</accession>
<keyword evidence="3" id="KW-1185">Reference proteome</keyword>
<evidence type="ECO:0000256" key="1">
    <source>
        <dbReference type="SAM" id="Phobius"/>
    </source>
</evidence>
<proteinExistence type="predicted"/>
<name>Q3AAX9_CARHZ</name>
<evidence type="ECO:0000313" key="2">
    <source>
        <dbReference type="EMBL" id="ABB15965.1"/>
    </source>
</evidence>
<dbReference type="InParanoid" id="Q3AAX9"/>
<feature type="transmembrane region" description="Helical" evidence="1">
    <location>
        <begin position="47"/>
        <end position="71"/>
    </location>
</feature>
<dbReference type="KEGG" id="chy:CHY_1885"/>
<sequence>MKFLSFLAYASIIVGIIGIILGIHINFRWYWLSILAFYNVSYLTGFSLWWLFLSFVWISLSLTFGHSLGLITSSKKAS</sequence>
<dbReference type="OrthoDB" id="2680468at2"/>
<feature type="transmembrane region" description="Helical" evidence="1">
    <location>
        <begin position="7"/>
        <end position="27"/>
    </location>
</feature>
<protein>
    <submittedName>
        <fullName evidence="2">Uncharacterized protein</fullName>
    </submittedName>
</protein>
<dbReference type="AlphaFoldDB" id="Q3AAX9"/>
<gene>
    <name evidence="2" type="ordered locus">CHY_1885</name>
</gene>
<keyword evidence="1" id="KW-0472">Membrane</keyword>
<reference evidence="2 3" key="1">
    <citation type="journal article" date="2005" name="PLoS Genet.">
        <title>Life in hot carbon monoxide: the complete genome sequence of Carboxydothermus hydrogenoformans Z-2901.</title>
        <authorList>
            <person name="Wu M."/>
            <person name="Ren Q."/>
            <person name="Durkin A.S."/>
            <person name="Daugherty S.C."/>
            <person name="Brinkac L.M."/>
            <person name="Dodson R.J."/>
            <person name="Madupu R."/>
            <person name="Sullivan S.A."/>
            <person name="Kolonay J.F."/>
            <person name="Haft D.H."/>
            <person name="Nelson W.C."/>
            <person name="Tallon L.J."/>
            <person name="Jones K.M."/>
            <person name="Ulrich L.E."/>
            <person name="Gonzalez J.M."/>
            <person name="Zhulin I.B."/>
            <person name="Robb F.T."/>
            <person name="Eisen J.A."/>
        </authorList>
    </citation>
    <scope>NUCLEOTIDE SEQUENCE [LARGE SCALE GENOMIC DNA]</scope>
    <source>
        <strain evidence="3">ATCC BAA-161 / DSM 6008 / Z-2901</strain>
    </source>
</reference>